<keyword evidence="4" id="KW-1185">Reference proteome</keyword>
<evidence type="ECO:0000256" key="1">
    <source>
        <dbReference type="SAM" id="Coils"/>
    </source>
</evidence>
<feature type="region of interest" description="Disordered" evidence="2">
    <location>
        <begin position="217"/>
        <end position="271"/>
    </location>
</feature>
<protein>
    <submittedName>
        <fullName evidence="3">Uncharacterized protein</fullName>
    </submittedName>
</protein>
<feature type="region of interest" description="Disordered" evidence="2">
    <location>
        <begin position="559"/>
        <end position="635"/>
    </location>
</feature>
<dbReference type="Proteomes" id="UP001165060">
    <property type="component" value="Unassembled WGS sequence"/>
</dbReference>
<organism evidence="3 4">
    <name type="scientific">Tetraparma gracilis</name>
    <dbReference type="NCBI Taxonomy" id="2962635"/>
    <lineage>
        <taxon>Eukaryota</taxon>
        <taxon>Sar</taxon>
        <taxon>Stramenopiles</taxon>
        <taxon>Ochrophyta</taxon>
        <taxon>Bolidophyceae</taxon>
        <taxon>Parmales</taxon>
        <taxon>Triparmaceae</taxon>
        <taxon>Tetraparma</taxon>
    </lineage>
</organism>
<dbReference type="EMBL" id="BRYB01002114">
    <property type="protein sequence ID" value="GMI39896.1"/>
    <property type="molecule type" value="Genomic_DNA"/>
</dbReference>
<evidence type="ECO:0000313" key="3">
    <source>
        <dbReference type="EMBL" id="GMI39896.1"/>
    </source>
</evidence>
<evidence type="ECO:0000256" key="2">
    <source>
        <dbReference type="SAM" id="MobiDB-lite"/>
    </source>
</evidence>
<feature type="compositionally biased region" description="Basic and acidic residues" evidence="2">
    <location>
        <begin position="245"/>
        <end position="256"/>
    </location>
</feature>
<feature type="compositionally biased region" description="Basic and acidic residues" evidence="2">
    <location>
        <begin position="582"/>
        <end position="593"/>
    </location>
</feature>
<feature type="compositionally biased region" description="Low complexity" evidence="2">
    <location>
        <begin position="336"/>
        <end position="348"/>
    </location>
</feature>
<proteinExistence type="predicted"/>
<feature type="region of interest" description="Disordered" evidence="2">
    <location>
        <begin position="289"/>
        <end position="400"/>
    </location>
</feature>
<feature type="non-terminal residue" evidence="3">
    <location>
        <position position="720"/>
    </location>
</feature>
<comment type="caution">
    <text evidence="3">The sequence shown here is derived from an EMBL/GenBank/DDBJ whole genome shotgun (WGS) entry which is preliminary data.</text>
</comment>
<reference evidence="3 4" key="1">
    <citation type="journal article" date="2023" name="Commun. Biol.">
        <title>Genome analysis of Parmales, the sister group of diatoms, reveals the evolutionary specialization of diatoms from phago-mixotrophs to photoautotrophs.</title>
        <authorList>
            <person name="Ban H."/>
            <person name="Sato S."/>
            <person name="Yoshikawa S."/>
            <person name="Yamada K."/>
            <person name="Nakamura Y."/>
            <person name="Ichinomiya M."/>
            <person name="Sato N."/>
            <person name="Blanc-Mathieu R."/>
            <person name="Endo H."/>
            <person name="Kuwata A."/>
            <person name="Ogata H."/>
        </authorList>
    </citation>
    <scope>NUCLEOTIDE SEQUENCE [LARGE SCALE GENOMIC DNA]</scope>
</reference>
<name>A0ABQ6N4P1_9STRA</name>
<feature type="region of interest" description="Disordered" evidence="2">
    <location>
        <begin position="1"/>
        <end position="192"/>
    </location>
</feature>
<feature type="compositionally biased region" description="Basic and acidic residues" evidence="2">
    <location>
        <begin position="350"/>
        <end position="367"/>
    </location>
</feature>
<gene>
    <name evidence="3" type="ORF">TeGR_g5145</name>
</gene>
<feature type="compositionally biased region" description="Basic and acidic residues" evidence="2">
    <location>
        <begin position="97"/>
        <end position="110"/>
    </location>
</feature>
<keyword evidence="1" id="KW-0175">Coiled coil</keyword>
<accession>A0ABQ6N4P1</accession>
<sequence length="720" mass="74189">MFSAGPSNASGGGADEDDPYGFDVDFSSKRLKKQPSKSSRSSKPAESESDSDEDPAAQFQKRRERSGGRGSNKKKESSKKQQGSALDRASVYLNKYKNADKDKDKKREVEPDPIGSPDIDAMDFDAFMNDESGEQSPPVRSGRARRKSLERTSPIPRDNISRNIDVDDLEKLLPNKGSASPKLSLGNTIKGRLSSPEMGVVKSVTDVKDAVYKDAIGSAGSPIRRSDPGPGLASPAFSSPGGYDKSMDKSLEKSMEESIAEDSAVLSPAAGGNPAFGKVMNFASLNIDAEPTPEPAKEVPASTKSVTFQTSSPGGGVAPSPGGNDSYASDFDEDLSNVSGGNLSGSMSRRAAEPAKEKEKDKAEAKDNVMSFADLQSVAGGVSPPMSPKTQPAAPPPPPPPVVEAAAAPAAIVVEAARGPTREMGTQCMGNDAGVQADLAPPSMYGTSSSLDARFAIEMETWGVGGGVRPGIVREAGMNVYQGAAGGGGGGGGGGTGGRAAQAMVGGADAFLKLLADAKADAERARAELSRVMEVTAGRATIQPTFGERSKVFESYDKEVGVGTPGKSPGDKMKRGKAVAKKRGEGAKGKIREDVDESFASSAADGDSDEHSLSLSASGGEGGEGEGGKPAAGGVSVGRSTGGYFDATAKSSLFGTKVTLPGDTVRGVEGADDEEGTDPSFGSSRIPLPDNVDDLSMVGVQNLFRRQLDIVRKSVAAARA</sequence>
<feature type="coiled-coil region" evidence="1">
    <location>
        <begin position="508"/>
        <end position="535"/>
    </location>
</feature>
<evidence type="ECO:0000313" key="4">
    <source>
        <dbReference type="Proteomes" id="UP001165060"/>
    </source>
</evidence>
<feature type="region of interest" description="Disordered" evidence="2">
    <location>
        <begin position="660"/>
        <end position="688"/>
    </location>
</feature>